<dbReference type="GO" id="GO:0005886">
    <property type="term" value="C:plasma membrane"/>
    <property type="evidence" value="ECO:0007669"/>
    <property type="project" value="UniProtKB-SubCell"/>
</dbReference>
<reference evidence="7 8" key="1">
    <citation type="submission" date="2020-01" db="EMBL/GenBank/DDBJ databases">
        <title>Insect and environment-associated Actinomycetes.</title>
        <authorList>
            <person name="Currrie C."/>
            <person name="Chevrette M."/>
            <person name="Carlson C."/>
            <person name="Stubbendieck R."/>
            <person name="Wendt-Pienkowski E."/>
        </authorList>
    </citation>
    <scope>NUCLEOTIDE SEQUENCE [LARGE SCALE GENOMIC DNA]</scope>
    <source>
        <strain evidence="7 8">SID14438</strain>
    </source>
</reference>
<dbReference type="PANTHER" id="PTHR42770:SF11">
    <property type="entry name" value="INNER MEMBRANE TRANSPORT PROTEIN YBAT"/>
    <property type="match status" value="1"/>
</dbReference>
<organism evidence="7 8">
    <name type="scientific">Streptomyces microflavus</name>
    <name type="common">Streptomyces lipmanii</name>
    <dbReference type="NCBI Taxonomy" id="1919"/>
    <lineage>
        <taxon>Bacteria</taxon>
        <taxon>Bacillati</taxon>
        <taxon>Actinomycetota</taxon>
        <taxon>Actinomycetes</taxon>
        <taxon>Kitasatosporales</taxon>
        <taxon>Streptomycetaceae</taxon>
        <taxon>Streptomyces</taxon>
    </lineage>
</organism>
<sequence>SSASAAALAFSGDYMSELTAGALPPTLIAVAFVLVLAAVNLRGVAESVKMNVVLTLVELSGLAVILGIGAYAVLSGGGEPSRLVEFESSGTGFALMTGVLGATALGFFAFVGFEDSVNMAEETKDPARTFPRAIFIG</sequence>
<feature type="transmembrane region" description="Helical" evidence="6">
    <location>
        <begin position="53"/>
        <end position="73"/>
    </location>
</feature>
<dbReference type="Pfam" id="PF13520">
    <property type="entry name" value="AA_permease_2"/>
    <property type="match status" value="1"/>
</dbReference>
<comment type="caution">
    <text evidence="7">The sequence shown here is derived from an EMBL/GenBank/DDBJ whole genome shotgun (WGS) entry which is preliminary data.</text>
</comment>
<evidence type="ECO:0000313" key="7">
    <source>
        <dbReference type="EMBL" id="NEB67925.1"/>
    </source>
</evidence>
<feature type="non-terminal residue" evidence="7">
    <location>
        <position position="137"/>
    </location>
</feature>
<evidence type="ECO:0000256" key="5">
    <source>
        <dbReference type="ARBA" id="ARBA00023136"/>
    </source>
</evidence>
<feature type="transmembrane region" description="Helical" evidence="6">
    <location>
        <begin position="22"/>
        <end position="41"/>
    </location>
</feature>
<evidence type="ECO:0000256" key="6">
    <source>
        <dbReference type="SAM" id="Phobius"/>
    </source>
</evidence>
<dbReference type="Gene3D" id="1.20.1740.10">
    <property type="entry name" value="Amino acid/polyamine transporter I"/>
    <property type="match status" value="1"/>
</dbReference>
<evidence type="ECO:0000256" key="3">
    <source>
        <dbReference type="ARBA" id="ARBA00022692"/>
    </source>
</evidence>
<accession>A0A6N9V8D0</accession>
<dbReference type="InterPro" id="IPR002293">
    <property type="entry name" value="AA/rel_permease1"/>
</dbReference>
<gene>
    <name evidence="7" type="ORF">G3I39_12840</name>
</gene>
<name>A0A6N9V8D0_STRMI</name>
<evidence type="ECO:0000256" key="1">
    <source>
        <dbReference type="ARBA" id="ARBA00004651"/>
    </source>
</evidence>
<comment type="subcellular location">
    <subcellularLocation>
        <location evidence="1">Cell membrane</location>
        <topology evidence="1">Multi-pass membrane protein</topology>
    </subcellularLocation>
</comment>
<dbReference type="PANTHER" id="PTHR42770">
    <property type="entry name" value="AMINO ACID TRANSPORTER-RELATED"/>
    <property type="match status" value="1"/>
</dbReference>
<keyword evidence="5 6" id="KW-0472">Membrane</keyword>
<dbReference type="GO" id="GO:0022857">
    <property type="term" value="F:transmembrane transporter activity"/>
    <property type="evidence" value="ECO:0007669"/>
    <property type="project" value="InterPro"/>
</dbReference>
<keyword evidence="3 6" id="KW-0812">Transmembrane</keyword>
<evidence type="ECO:0000313" key="8">
    <source>
        <dbReference type="Proteomes" id="UP000471648"/>
    </source>
</evidence>
<evidence type="ECO:0000256" key="2">
    <source>
        <dbReference type="ARBA" id="ARBA00022475"/>
    </source>
</evidence>
<keyword evidence="2" id="KW-1003">Cell membrane</keyword>
<dbReference type="InterPro" id="IPR050367">
    <property type="entry name" value="APC_superfamily"/>
</dbReference>
<keyword evidence="4 6" id="KW-1133">Transmembrane helix</keyword>
<feature type="non-terminal residue" evidence="7">
    <location>
        <position position="1"/>
    </location>
</feature>
<proteinExistence type="predicted"/>
<protein>
    <submittedName>
        <fullName evidence="7">APC family permease</fullName>
    </submittedName>
</protein>
<dbReference type="RefSeq" id="WP_164357221.1">
    <property type="nucleotide sequence ID" value="NZ_JAAGME010000536.1"/>
</dbReference>
<feature type="transmembrane region" description="Helical" evidence="6">
    <location>
        <begin position="93"/>
        <end position="113"/>
    </location>
</feature>
<dbReference type="AlphaFoldDB" id="A0A6N9V8D0"/>
<dbReference type="Proteomes" id="UP000471648">
    <property type="component" value="Unassembled WGS sequence"/>
</dbReference>
<evidence type="ECO:0000256" key="4">
    <source>
        <dbReference type="ARBA" id="ARBA00022989"/>
    </source>
</evidence>
<dbReference type="EMBL" id="JAAGME010000536">
    <property type="protein sequence ID" value="NEB67925.1"/>
    <property type="molecule type" value="Genomic_DNA"/>
</dbReference>